<reference evidence="1 2" key="1">
    <citation type="journal article" date="2011" name="Front. Microbiol.">
        <title>Genomic signatures of strain selection and enhancement in Bacillus atrophaeus var. globigii, a historical biowarfare simulant.</title>
        <authorList>
            <person name="Gibbons H.S."/>
            <person name="Broomall S.M."/>
            <person name="McNew L.A."/>
            <person name="Daligault H."/>
            <person name="Chapman C."/>
            <person name="Bruce D."/>
            <person name="Karavis M."/>
            <person name="Krepps M."/>
            <person name="McGregor P.A."/>
            <person name="Hong C."/>
            <person name="Park K.H."/>
            <person name="Akmal A."/>
            <person name="Feldman A."/>
            <person name="Lin J.S."/>
            <person name="Chang W.E."/>
            <person name="Higgs B.W."/>
            <person name="Demirev P."/>
            <person name="Lindquist J."/>
            <person name="Liem A."/>
            <person name="Fochler E."/>
            <person name="Read T.D."/>
            <person name="Tapia R."/>
            <person name="Johnson S."/>
            <person name="Bishop-Lilly K.A."/>
            <person name="Detter C."/>
            <person name="Han C."/>
            <person name="Sozhamannan S."/>
            <person name="Rosenzweig C.N."/>
            <person name="Skowronski E.W."/>
        </authorList>
    </citation>
    <scope>NUCLEOTIDE SEQUENCE [LARGE SCALE GENOMIC DNA]</scope>
    <source>
        <strain evidence="1 2">1942</strain>
    </source>
</reference>
<proteinExistence type="predicted"/>
<sequence length="84" mass="9891">MGLLGVGVPKNPHEYNKVCHLRRKVRVKNIEELSKEVERIKERRIIKVHDIELEAIFPKGTYLIKCVRYYEKPAILWTGGVEDF</sequence>
<accession>A0ABM5LYC4</accession>
<dbReference type="RefSeq" id="WP_004429613.1">
    <property type="nucleotide sequence ID" value="NC_014639.1"/>
</dbReference>
<name>A0ABM5LYC4_BACA1</name>
<evidence type="ECO:0000313" key="1">
    <source>
        <dbReference type="EMBL" id="ADP32869.1"/>
    </source>
</evidence>
<organism evidence="1 2">
    <name type="scientific">Bacillus atrophaeus (strain 1942)</name>
    <dbReference type="NCBI Taxonomy" id="720555"/>
    <lineage>
        <taxon>Bacteria</taxon>
        <taxon>Bacillati</taxon>
        <taxon>Bacillota</taxon>
        <taxon>Bacilli</taxon>
        <taxon>Bacillales</taxon>
        <taxon>Bacillaceae</taxon>
        <taxon>Bacillus</taxon>
    </lineage>
</organism>
<gene>
    <name evidence="1" type="ordered locus">BATR1942_09680</name>
</gene>
<dbReference type="EMBL" id="CP002207">
    <property type="protein sequence ID" value="ADP32869.1"/>
    <property type="molecule type" value="Genomic_DNA"/>
</dbReference>
<keyword evidence="2" id="KW-1185">Reference proteome</keyword>
<protein>
    <submittedName>
        <fullName evidence="1">Uncharacterized protein</fullName>
    </submittedName>
</protein>
<dbReference type="Proteomes" id="UP000006867">
    <property type="component" value="Chromosome"/>
</dbReference>
<evidence type="ECO:0000313" key="2">
    <source>
        <dbReference type="Proteomes" id="UP000006867"/>
    </source>
</evidence>